<accession>A0A0P0X4R0</accession>
<protein>
    <submittedName>
        <fullName evidence="3">Os07g0413300 protein</fullName>
    </submittedName>
</protein>
<dbReference type="KEGG" id="dosa:Os07g0413300"/>
<name>A0A0P0X4R0_ORYSJ</name>
<organism evidence="3 4">
    <name type="scientific">Oryza sativa subsp. japonica</name>
    <name type="common">Rice</name>
    <dbReference type="NCBI Taxonomy" id="39947"/>
    <lineage>
        <taxon>Eukaryota</taxon>
        <taxon>Viridiplantae</taxon>
        <taxon>Streptophyta</taxon>
        <taxon>Embryophyta</taxon>
        <taxon>Tracheophyta</taxon>
        <taxon>Spermatophyta</taxon>
        <taxon>Magnoliopsida</taxon>
        <taxon>Liliopsida</taxon>
        <taxon>Poales</taxon>
        <taxon>Poaceae</taxon>
        <taxon>BOP clade</taxon>
        <taxon>Oryzoideae</taxon>
        <taxon>Oryzeae</taxon>
        <taxon>Oryzinae</taxon>
        <taxon>Oryza</taxon>
        <taxon>Oryza sativa</taxon>
    </lineage>
</organism>
<evidence type="ECO:0000313" key="4">
    <source>
        <dbReference type="Proteomes" id="UP000000763"/>
    </source>
</evidence>
<feature type="domain" description="DUF1409" evidence="2">
    <location>
        <begin position="107"/>
        <end position="154"/>
    </location>
</feature>
<evidence type="ECO:0000259" key="2">
    <source>
        <dbReference type="Pfam" id="PF07197"/>
    </source>
</evidence>
<dbReference type="KEGG" id="osa:4343012"/>
<evidence type="ECO:0000256" key="1">
    <source>
        <dbReference type="SAM" id="MobiDB-lite"/>
    </source>
</evidence>
<dbReference type="InterPro" id="IPR010811">
    <property type="entry name" value="DUF1409"/>
</dbReference>
<gene>
    <name evidence="3" type="ordered locus">Os07g0413300</name>
</gene>
<reference evidence="4" key="2">
    <citation type="journal article" date="2008" name="Nucleic Acids Res.">
        <title>The rice annotation project database (RAP-DB): 2008 update.</title>
        <authorList>
            <consortium name="The rice annotation project (RAP)"/>
        </authorList>
    </citation>
    <scope>GENOME REANNOTATION</scope>
    <source>
        <strain evidence="4">cv. Nipponbare</strain>
    </source>
</reference>
<dbReference type="EMBL" id="AP008213">
    <property type="protein sequence ID" value="BAF21366.1"/>
    <property type="molecule type" value="Genomic_DNA"/>
</dbReference>
<dbReference type="OMA" id="FIESHYY"/>
<evidence type="ECO:0000313" key="3">
    <source>
        <dbReference type="EMBL" id="BAF21366.1"/>
    </source>
</evidence>
<proteinExistence type="predicted"/>
<dbReference type="Pfam" id="PF07197">
    <property type="entry name" value="DUF1409"/>
    <property type="match status" value="1"/>
</dbReference>
<feature type="region of interest" description="Disordered" evidence="1">
    <location>
        <begin position="1"/>
        <end position="59"/>
    </location>
</feature>
<reference evidence="3 4" key="1">
    <citation type="journal article" date="2005" name="Nature">
        <title>The map-based sequence of the rice genome.</title>
        <authorList>
            <consortium name="International rice genome sequencing project (IRGSP)"/>
            <person name="Matsumoto T."/>
            <person name="Wu J."/>
            <person name="Kanamori H."/>
            <person name="Katayose Y."/>
            <person name="Fujisawa M."/>
            <person name="Namiki N."/>
            <person name="Mizuno H."/>
            <person name="Yamamoto K."/>
            <person name="Antonio B.A."/>
            <person name="Baba T."/>
            <person name="Sakata K."/>
            <person name="Nagamura Y."/>
            <person name="Aoki H."/>
            <person name="Arikawa K."/>
            <person name="Arita K."/>
            <person name="Bito T."/>
            <person name="Chiden Y."/>
            <person name="Fujitsuka N."/>
            <person name="Fukunaka R."/>
            <person name="Hamada M."/>
            <person name="Harada C."/>
            <person name="Hayashi A."/>
            <person name="Hijishita S."/>
            <person name="Honda M."/>
            <person name="Hosokawa S."/>
            <person name="Ichikawa Y."/>
            <person name="Idonuma A."/>
            <person name="Iijima M."/>
            <person name="Ikeda M."/>
            <person name="Ikeno M."/>
            <person name="Ito K."/>
            <person name="Ito S."/>
            <person name="Ito T."/>
            <person name="Ito Y."/>
            <person name="Ito Y."/>
            <person name="Iwabuchi A."/>
            <person name="Kamiya K."/>
            <person name="Karasawa W."/>
            <person name="Kurita K."/>
            <person name="Katagiri S."/>
            <person name="Kikuta A."/>
            <person name="Kobayashi H."/>
            <person name="Kobayashi N."/>
            <person name="Machita K."/>
            <person name="Maehara T."/>
            <person name="Masukawa M."/>
            <person name="Mizubayashi T."/>
            <person name="Mukai Y."/>
            <person name="Nagasaki H."/>
            <person name="Nagata Y."/>
            <person name="Naito S."/>
            <person name="Nakashima M."/>
            <person name="Nakama Y."/>
            <person name="Nakamichi Y."/>
            <person name="Nakamura M."/>
            <person name="Meguro A."/>
            <person name="Negishi M."/>
            <person name="Ohta I."/>
            <person name="Ohta T."/>
            <person name="Okamoto M."/>
            <person name="Ono N."/>
            <person name="Saji S."/>
            <person name="Sakaguchi M."/>
            <person name="Sakai K."/>
            <person name="Shibata M."/>
            <person name="Shimokawa T."/>
            <person name="Song J."/>
            <person name="Takazaki Y."/>
            <person name="Terasawa K."/>
            <person name="Tsugane M."/>
            <person name="Tsuji K."/>
            <person name="Ueda S."/>
            <person name="Waki K."/>
            <person name="Yamagata H."/>
            <person name="Yamamoto M."/>
            <person name="Yamamoto S."/>
            <person name="Yamane H."/>
            <person name="Yoshiki S."/>
            <person name="Yoshihara R."/>
            <person name="Yukawa K."/>
            <person name="Zhong H."/>
            <person name="Yano M."/>
            <person name="Yuan Q."/>
            <person name="Ouyang S."/>
            <person name="Liu J."/>
            <person name="Jones K.M."/>
            <person name="Gansberger K."/>
            <person name="Moffat K."/>
            <person name="Hill J."/>
            <person name="Bera J."/>
            <person name="Fadrosh D."/>
            <person name="Jin S."/>
            <person name="Johri S."/>
            <person name="Kim M."/>
            <person name="Overton L."/>
            <person name="Reardon M."/>
            <person name="Tsitrin T."/>
            <person name="Vuong H."/>
            <person name="Weaver B."/>
            <person name="Ciecko A."/>
            <person name="Tallon L."/>
            <person name="Jackson J."/>
            <person name="Pai G."/>
            <person name="Aken S.V."/>
            <person name="Utterback T."/>
            <person name="Reidmuller S."/>
            <person name="Feldblyum T."/>
            <person name="Hsiao J."/>
            <person name="Zismann V."/>
            <person name="Iobst S."/>
            <person name="de Vazeille A.R."/>
            <person name="Buell C.R."/>
            <person name="Ying K."/>
            <person name="Li Y."/>
            <person name="Lu T."/>
            <person name="Huang Y."/>
            <person name="Zhao Q."/>
            <person name="Feng Q."/>
            <person name="Zhang L."/>
            <person name="Zhu J."/>
            <person name="Weng Q."/>
            <person name="Mu J."/>
            <person name="Lu Y."/>
            <person name="Fan D."/>
            <person name="Liu Y."/>
            <person name="Guan J."/>
            <person name="Zhang Y."/>
            <person name="Yu S."/>
            <person name="Liu X."/>
            <person name="Zhang Y."/>
            <person name="Hong G."/>
            <person name="Han B."/>
            <person name="Choisne N."/>
            <person name="Demange N."/>
            <person name="Orjeda G."/>
            <person name="Samain S."/>
            <person name="Cattolico L."/>
            <person name="Pelletier E."/>
            <person name="Couloux A."/>
            <person name="Segurens B."/>
            <person name="Wincker P."/>
            <person name="D'Hont A."/>
            <person name="Scarpelli C."/>
            <person name="Weissenbach J."/>
            <person name="Salanoubat M."/>
            <person name="Quetier F."/>
            <person name="Yu Y."/>
            <person name="Kim H.R."/>
            <person name="Rambo T."/>
            <person name="Currie J."/>
            <person name="Collura K."/>
            <person name="Luo M."/>
            <person name="Yang T."/>
            <person name="Ammiraju J.S.S."/>
            <person name="Engler F."/>
            <person name="Soderlund C."/>
            <person name="Wing R.A."/>
            <person name="Palmer L.E."/>
            <person name="de la Bastide M."/>
            <person name="Spiegel L."/>
            <person name="Nascimento L."/>
            <person name="Zutavern T."/>
            <person name="O'Shaughnessy A."/>
            <person name="Dike S."/>
            <person name="Dedhia N."/>
            <person name="Preston R."/>
            <person name="Balija V."/>
            <person name="McCombie W.R."/>
            <person name="Chow T."/>
            <person name="Chen H."/>
            <person name="Chung M."/>
            <person name="Chen C."/>
            <person name="Shaw J."/>
            <person name="Wu H."/>
            <person name="Hsiao K."/>
            <person name="Chao Y."/>
            <person name="Chu M."/>
            <person name="Cheng C."/>
            <person name="Hour A."/>
            <person name="Lee P."/>
            <person name="Lin S."/>
            <person name="Lin Y."/>
            <person name="Liou J."/>
            <person name="Liu S."/>
            <person name="Hsing Y."/>
            <person name="Raghuvanshi S."/>
            <person name="Mohanty A."/>
            <person name="Bharti A.K."/>
            <person name="Gaur A."/>
            <person name="Gupta V."/>
            <person name="Kumar D."/>
            <person name="Ravi V."/>
            <person name="Vij S."/>
            <person name="Kapur A."/>
            <person name="Khurana P."/>
            <person name="Khurana P."/>
            <person name="Khurana J.P."/>
            <person name="Tyagi A.K."/>
            <person name="Gaikwad K."/>
            <person name="Singh A."/>
            <person name="Dalal V."/>
            <person name="Srivastava S."/>
            <person name="Dixit A."/>
            <person name="Pal A.K."/>
            <person name="Ghazi I.A."/>
            <person name="Yadav M."/>
            <person name="Pandit A."/>
            <person name="Bhargava A."/>
            <person name="Sureshbabu K."/>
            <person name="Batra K."/>
            <person name="Sharma T.R."/>
            <person name="Mohapatra T."/>
            <person name="Singh N.K."/>
            <person name="Messing J."/>
            <person name="Nelson A.B."/>
            <person name="Fuks G."/>
            <person name="Kavchok S."/>
            <person name="Keizer G."/>
            <person name="Linton E."/>
            <person name="Llaca V."/>
            <person name="Song R."/>
            <person name="Tanyolac B."/>
            <person name="Young S."/>
            <person name="Ho-Il K."/>
            <person name="Hahn J.H."/>
            <person name="Sangsakoo G."/>
            <person name="Vanavichit A."/>
            <person name="de Mattos Luiz.A.T."/>
            <person name="Zimmer P.D."/>
            <person name="Malone G."/>
            <person name="Dellagostin O."/>
            <person name="de Oliveira A.C."/>
            <person name="Bevan M."/>
            <person name="Bancroft I."/>
            <person name="Minx P."/>
            <person name="Cordum H."/>
            <person name="Wilson R."/>
            <person name="Cheng Z."/>
            <person name="Jin W."/>
            <person name="Jiang J."/>
            <person name="Leong S.A."/>
            <person name="Iwama H."/>
            <person name="Gojobori T."/>
            <person name="Itoh T."/>
            <person name="Niimura Y."/>
            <person name="Fujii Y."/>
            <person name="Habara T."/>
            <person name="Sakai H."/>
            <person name="Sato Y."/>
            <person name="Wilson G."/>
            <person name="Kumar K."/>
            <person name="McCouch S."/>
            <person name="Juretic N."/>
            <person name="Hoen D."/>
            <person name="Wright S."/>
            <person name="Bruskiewich R."/>
            <person name="Bureau T."/>
            <person name="Miyao A."/>
            <person name="Hirochika H."/>
            <person name="Nishikawa T."/>
            <person name="Kadowaki K."/>
            <person name="Sugiura M."/>
            <person name="Burr B."/>
            <person name="Sasaki T."/>
        </authorList>
    </citation>
    <scope>NUCLEOTIDE SEQUENCE [LARGE SCALE GENOMIC DNA]</scope>
    <source>
        <strain evidence="4">cv. Nipponbare</strain>
    </source>
</reference>
<feature type="compositionally biased region" description="Basic residues" evidence="1">
    <location>
        <begin position="1"/>
        <end position="23"/>
    </location>
</feature>
<dbReference type="Proteomes" id="UP000000763">
    <property type="component" value="Chromosome 7"/>
</dbReference>
<dbReference type="Gramene" id="Os07t0413300-01">
    <property type="protein sequence ID" value="Os07t0413300-01"/>
    <property type="gene ID" value="Os07g0413300"/>
</dbReference>
<sequence length="222" mass="25033">MLQHRPLKVVQTKKPRAAKKKKSTPPPLPPRSPSPRRLASSEHTPSAVDSHHLGTPEHPPLVVPVLANMFSFDVKQFLDEEEEETTSGALVPLDDDLKTKLMDIAQRLGSSLDSLVTGCGSIRARFEEIHHQIPEDEADIISLAVYLEQHRFKLERAQQRIADMRERAKLEATIEANRLFINEKKVKLDEMIVGLGSTQVNIDRLKTREAELVAELEACRFP</sequence>
<dbReference type="SMR" id="A0A0P0X4R0"/>
<dbReference type="AlphaFoldDB" id="A0A0P0X4R0"/>
<feature type="compositionally biased region" description="Pro residues" evidence="1">
    <location>
        <begin position="24"/>
        <end position="33"/>
    </location>
</feature>